<comment type="cofactor">
    <cofactor evidence="1">
        <name>Mg(2+)</name>
        <dbReference type="ChEBI" id="CHEBI:18420"/>
    </cofactor>
</comment>
<evidence type="ECO:0000256" key="2">
    <source>
        <dbReference type="ARBA" id="ARBA00022723"/>
    </source>
</evidence>
<dbReference type="SUPFAM" id="SSF55811">
    <property type="entry name" value="Nudix"/>
    <property type="match status" value="1"/>
</dbReference>
<dbReference type="AlphaFoldDB" id="A0A1U7DH79"/>
<gene>
    <name evidence="5" type="ORF">BV394_06150</name>
</gene>
<dbReference type="InterPro" id="IPR000086">
    <property type="entry name" value="NUDIX_hydrolase_dom"/>
</dbReference>
<dbReference type="EMBL" id="CP019124">
    <property type="protein sequence ID" value="APX89350.1"/>
    <property type="molecule type" value="Genomic_DNA"/>
</dbReference>
<dbReference type="CDD" id="cd04666">
    <property type="entry name" value="NUDIX_DIPP2_like_Nudt4"/>
    <property type="match status" value="1"/>
</dbReference>
<sequence>MSLLKTTQAPLSIGKASKRDVRTQFAALCYRKRKDETQILLVTSRGTGRWILPKGWPMDGMTPAGAAEQEAWEEAGVSGKLKNICVGLYSSVKLLDDGLEAPCVVAVFPLKVTSLADDFPEAGERRRKWFSPKKAASLVLEPELQHLLRSFDPRLLS</sequence>
<dbReference type="PROSITE" id="PS51462">
    <property type="entry name" value="NUDIX"/>
    <property type="match status" value="1"/>
</dbReference>
<dbReference type="InterPro" id="IPR047198">
    <property type="entry name" value="DDP-like_NUDIX"/>
</dbReference>
<keyword evidence="2" id="KW-0479">Metal-binding</keyword>
<keyword evidence="4" id="KW-0460">Magnesium</keyword>
<dbReference type="InterPro" id="IPR015797">
    <property type="entry name" value="NUDIX_hydrolase-like_dom_sf"/>
</dbReference>
<accession>A0A1U7DH79</accession>
<keyword evidence="3 5" id="KW-0378">Hydrolase</keyword>
<dbReference type="STRING" id="1267768.BV394_06150"/>
<dbReference type="GO" id="GO:0016462">
    <property type="term" value="F:pyrophosphatase activity"/>
    <property type="evidence" value="ECO:0007669"/>
    <property type="project" value="InterPro"/>
</dbReference>
<reference evidence="5 6" key="1">
    <citation type="submission" date="2017-01" db="EMBL/GenBank/DDBJ databases">
        <title>Genomic analysis of Xuhuaishuia manganoxidans DY6-4.</title>
        <authorList>
            <person name="Wang X."/>
        </authorList>
    </citation>
    <scope>NUCLEOTIDE SEQUENCE [LARGE SCALE GENOMIC DNA]</scope>
    <source>
        <strain evidence="5 6">DY6-4</strain>
    </source>
</reference>
<dbReference type="PANTHER" id="PTHR12629:SF0">
    <property type="entry name" value="DIPHOSPHOINOSITOL-POLYPHOSPHATE DIPHOSPHATASE"/>
    <property type="match status" value="1"/>
</dbReference>
<keyword evidence="6" id="KW-1185">Reference proteome</keyword>
<evidence type="ECO:0000313" key="6">
    <source>
        <dbReference type="Proteomes" id="UP000187266"/>
    </source>
</evidence>
<dbReference type="Gene3D" id="3.90.79.10">
    <property type="entry name" value="Nucleoside Triphosphate Pyrophosphohydrolase"/>
    <property type="match status" value="1"/>
</dbReference>
<dbReference type="GO" id="GO:0005737">
    <property type="term" value="C:cytoplasm"/>
    <property type="evidence" value="ECO:0007669"/>
    <property type="project" value="TreeGrafter"/>
</dbReference>
<dbReference type="Pfam" id="PF00293">
    <property type="entry name" value="NUDIX"/>
    <property type="match status" value="1"/>
</dbReference>
<proteinExistence type="predicted"/>
<dbReference type="GO" id="GO:0046872">
    <property type="term" value="F:metal ion binding"/>
    <property type="evidence" value="ECO:0007669"/>
    <property type="project" value="UniProtKB-KW"/>
</dbReference>
<dbReference type="Proteomes" id="UP000187266">
    <property type="component" value="Chromosome"/>
</dbReference>
<evidence type="ECO:0000256" key="3">
    <source>
        <dbReference type="ARBA" id="ARBA00022801"/>
    </source>
</evidence>
<dbReference type="OrthoDB" id="7066910at2"/>
<evidence type="ECO:0000256" key="4">
    <source>
        <dbReference type="ARBA" id="ARBA00022842"/>
    </source>
</evidence>
<dbReference type="PANTHER" id="PTHR12629">
    <property type="entry name" value="DIPHOSPHOINOSITOL POLYPHOSPHATE PHOSPHOHYDROLASE"/>
    <property type="match status" value="1"/>
</dbReference>
<dbReference type="RefSeq" id="WP_076979373.1">
    <property type="nucleotide sequence ID" value="NZ_CP019124.1"/>
</dbReference>
<name>A0A1U7DH79_9RHOB</name>
<evidence type="ECO:0000256" key="1">
    <source>
        <dbReference type="ARBA" id="ARBA00001946"/>
    </source>
</evidence>
<accession>A0A2M9DEJ2</accession>
<protein>
    <submittedName>
        <fullName evidence="5">NUDIX hydrolase</fullName>
    </submittedName>
</protein>
<evidence type="ECO:0000313" key="5">
    <source>
        <dbReference type="EMBL" id="APX89350.1"/>
    </source>
</evidence>
<organism evidence="5 6">
    <name type="scientific">Brevirhabdus pacifica</name>
    <dbReference type="NCBI Taxonomy" id="1267768"/>
    <lineage>
        <taxon>Bacteria</taxon>
        <taxon>Pseudomonadati</taxon>
        <taxon>Pseudomonadota</taxon>
        <taxon>Alphaproteobacteria</taxon>
        <taxon>Rhodobacterales</taxon>
        <taxon>Paracoccaceae</taxon>
        <taxon>Brevirhabdus</taxon>
    </lineage>
</organism>